<dbReference type="InterPro" id="IPR002818">
    <property type="entry name" value="DJ-1/PfpI"/>
</dbReference>
<comment type="caution">
    <text evidence="2">The sequence shown here is derived from an EMBL/GenBank/DDBJ whole genome shotgun (WGS) entry which is preliminary data.</text>
</comment>
<evidence type="ECO:0000259" key="1">
    <source>
        <dbReference type="Pfam" id="PF01965"/>
    </source>
</evidence>
<dbReference type="GO" id="GO:0005737">
    <property type="term" value="C:cytoplasm"/>
    <property type="evidence" value="ECO:0007669"/>
    <property type="project" value="TreeGrafter"/>
</dbReference>
<accession>C9MVD1</accession>
<dbReference type="EMBL" id="ACVB02000007">
    <property type="protein sequence ID" value="EEX75353.1"/>
    <property type="molecule type" value="Genomic_DNA"/>
</dbReference>
<dbReference type="AlphaFoldDB" id="C9MVD1"/>
<evidence type="ECO:0000313" key="3">
    <source>
        <dbReference type="Proteomes" id="UP000006233"/>
    </source>
</evidence>
<dbReference type="eggNOG" id="COG0693">
    <property type="taxonomic scope" value="Bacteria"/>
</dbReference>
<dbReference type="Gene3D" id="3.40.50.880">
    <property type="match status" value="1"/>
</dbReference>
<evidence type="ECO:0000313" key="2">
    <source>
        <dbReference type="EMBL" id="EEX75353.1"/>
    </source>
</evidence>
<protein>
    <submittedName>
        <fullName evidence="2">DJ-1/PfpI family protein</fullName>
    </submittedName>
</protein>
<sequence>MIMKNIVFLILDEFADWETAFLASALNEENITQNYSVSYASTDKDIKISMGNLKMLPDMTLEEITEDNTDGLILIGGKTWRNQSFETNYTIIELVKKFKNYPNKVVGAICDAAYFLATNGLLNDCKHTVNNLAEIKDNENYTNSENFVKAESVIDGKMVTARGDSPLHFAKDVMKALGDIPEKNINFFFDMYTIGFEKAFEKYSNE</sequence>
<dbReference type="InterPro" id="IPR029062">
    <property type="entry name" value="Class_I_gatase-like"/>
</dbReference>
<dbReference type="Pfam" id="PF01965">
    <property type="entry name" value="DJ-1_PfpI"/>
    <property type="match status" value="1"/>
</dbReference>
<dbReference type="Proteomes" id="UP000006233">
    <property type="component" value="Unassembled WGS sequence"/>
</dbReference>
<dbReference type="PANTHER" id="PTHR48094:SF19">
    <property type="entry name" value="DJ-1_PFPI DOMAIN-CONTAINING PROTEIN"/>
    <property type="match status" value="1"/>
</dbReference>
<organism evidence="2 3">
    <name type="scientific">Leptotrichia hofstadii F0254</name>
    <dbReference type="NCBI Taxonomy" id="634994"/>
    <lineage>
        <taxon>Bacteria</taxon>
        <taxon>Fusobacteriati</taxon>
        <taxon>Fusobacteriota</taxon>
        <taxon>Fusobacteriia</taxon>
        <taxon>Fusobacteriales</taxon>
        <taxon>Leptotrichiaceae</taxon>
        <taxon>Leptotrichia</taxon>
    </lineage>
</organism>
<dbReference type="PANTHER" id="PTHR48094">
    <property type="entry name" value="PROTEIN/NUCLEIC ACID DEGLYCASE DJ-1-RELATED"/>
    <property type="match status" value="1"/>
</dbReference>
<name>C9MVD1_9FUSO</name>
<reference evidence="2 3" key="1">
    <citation type="submission" date="2009-09" db="EMBL/GenBank/DDBJ databases">
        <authorList>
            <person name="Weinstock G."/>
            <person name="Sodergren E."/>
            <person name="Clifton S."/>
            <person name="Fulton L."/>
            <person name="Fulton B."/>
            <person name="Courtney L."/>
            <person name="Fronick C."/>
            <person name="Harrison M."/>
            <person name="Strong C."/>
            <person name="Farmer C."/>
            <person name="Delahaunty K."/>
            <person name="Markovic C."/>
            <person name="Hall O."/>
            <person name="Minx P."/>
            <person name="Tomlinson C."/>
            <person name="Mitreva M."/>
            <person name="Nelson J."/>
            <person name="Hou S."/>
            <person name="Wollam A."/>
            <person name="Pepin K.H."/>
            <person name="Johnson M."/>
            <person name="Bhonagiri V."/>
            <person name="Nash W.E."/>
            <person name="Warren W."/>
            <person name="Chinwalla A."/>
            <person name="Mardis E.R."/>
            <person name="Wilson R.K."/>
        </authorList>
    </citation>
    <scope>NUCLEOTIDE SEQUENCE [LARGE SCALE GENOMIC DNA]</scope>
    <source>
        <strain evidence="2 3">F0254</strain>
    </source>
</reference>
<feature type="domain" description="DJ-1/PfpI" evidence="1">
    <location>
        <begin position="4"/>
        <end position="175"/>
    </location>
</feature>
<gene>
    <name evidence="2" type="ORF">GCWU000323_00602</name>
</gene>
<dbReference type="STRING" id="634994.GCWU000323_00602"/>
<dbReference type="InterPro" id="IPR050325">
    <property type="entry name" value="Prot/Nucl_acid_deglycase"/>
</dbReference>
<dbReference type="SUPFAM" id="SSF52317">
    <property type="entry name" value="Class I glutamine amidotransferase-like"/>
    <property type="match status" value="1"/>
</dbReference>
<dbReference type="HOGENOM" id="CLU_000445_44_5_0"/>
<proteinExistence type="predicted"/>